<evidence type="ECO:0000259" key="1">
    <source>
        <dbReference type="SMART" id="SM01126"/>
    </source>
</evidence>
<evidence type="ECO:0000313" key="3">
    <source>
        <dbReference type="Proteomes" id="UP000792457"/>
    </source>
</evidence>
<reference evidence="2" key="2">
    <citation type="submission" date="2017-10" db="EMBL/GenBank/DDBJ databases">
        <title>Ladona fulva Genome sequencing and assembly.</title>
        <authorList>
            <person name="Murali S."/>
            <person name="Richards S."/>
            <person name="Bandaranaike D."/>
            <person name="Bellair M."/>
            <person name="Blankenburg K."/>
            <person name="Chao H."/>
            <person name="Dinh H."/>
            <person name="Doddapaneni H."/>
            <person name="Dugan-Rocha S."/>
            <person name="Elkadiri S."/>
            <person name="Gnanaolivu R."/>
            <person name="Hernandez B."/>
            <person name="Skinner E."/>
            <person name="Javaid M."/>
            <person name="Lee S."/>
            <person name="Li M."/>
            <person name="Ming W."/>
            <person name="Munidasa M."/>
            <person name="Muniz J."/>
            <person name="Nguyen L."/>
            <person name="Hughes D."/>
            <person name="Osuji N."/>
            <person name="Pu L.-L."/>
            <person name="Puazo M."/>
            <person name="Qu C."/>
            <person name="Quiroz J."/>
            <person name="Raj R."/>
            <person name="Weissenberger G."/>
            <person name="Xin Y."/>
            <person name="Zou X."/>
            <person name="Han Y."/>
            <person name="Worley K."/>
            <person name="Muzny D."/>
            <person name="Gibbs R."/>
        </authorList>
    </citation>
    <scope>NUCLEOTIDE SEQUENCE</scope>
    <source>
        <strain evidence="2">Sampled in the wild</strain>
    </source>
</reference>
<dbReference type="AlphaFoldDB" id="A0A8K0P1K3"/>
<dbReference type="EMBL" id="KZ308339">
    <property type="protein sequence ID" value="KAG8227764.1"/>
    <property type="molecule type" value="Genomic_DNA"/>
</dbReference>
<gene>
    <name evidence="2" type="ORF">J437_LFUL005770</name>
</gene>
<proteinExistence type="predicted"/>
<feature type="domain" description="ISXO2-like transposase" evidence="1">
    <location>
        <begin position="89"/>
        <end position="233"/>
    </location>
</feature>
<dbReference type="OrthoDB" id="10052789at2759"/>
<dbReference type="Pfam" id="PF12762">
    <property type="entry name" value="DDE_Tnp_IS1595"/>
    <property type="match status" value="1"/>
</dbReference>
<keyword evidence="3" id="KW-1185">Reference proteome</keyword>
<dbReference type="SMART" id="SM01126">
    <property type="entry name" value="DDE_Tnp_IS1595"/>
    <property type="match status" value="1"/>
</dbReference>
<organism evidence="2 3">
    <name type="scientific">Ladona fulva</name>
    <name type="common">Scarce chaser dragonfly</name>
    <name type="synonym">Libellula fulva</name>
    <dbReference type="NCBI Taxonomy" id="123851"/>
    <lineage>
        <taxon>Eukaryota</taxon>
        <taxon>Metazoa</taxon>
        <taxon>Ecdysozoa</taxon>
        <taxon>Arthropoda</taxon>
        <taxon>Hexapoda</taxon>
        <taxon>Insecta</taxon>
        <taxon>Pterygota</taxon>
        <taxon>Palaeoptera</taxon>
        <taxon>Odonata</taxon>
        <taxon>Epiprocta</taxon>
        <taxon>Anisoptera</taxon>
        <taxon>Libelluloidea</taxon>
        <taxon>Libellulidae</taxon>
        <taxon>Ladona</taxon>
    </lineage>
</organism>
<dbReference type="PANTHER" id="PTHR47163:SF2">
    <property type="entry name" value="SI:DKEY-17M8.2"/>
    <property type="match status" value="1"/>
</dbReference>
<dbReference type="PANTHER" id="PTHR47163">
    <property type="entry name" value="DDE_TNP_IS1595 DOMAIN-CONTAINING PROTEIN"/>
    <property type="match status" value="1"/>
</dbReference>
<sequence>MRGEKDEPVTLDLWIYSQTWSSARAYLPSKHTCQWWALDDVLAIAIGWINRYLSAVICKELGVERHTVGHVIQAFRDLTCVWLQEESFQIGGPGYTVKIDESAFGRRKYSRGRHRRTKWVLGGIDRDTRETFLCVVDQRDASKLREAIERFVKKGTCIKTDMWRGYSGLTNLGYIHDTINHSLNFVKPGEKETHTQNVENLWSVIKRDMRKRIERKAVGSFETYMVEYVWRSRHRTSEELFNDFENYAAIK</sequence>
<dbReference type="InterPro" id="IPR024445">
    <property type="entry name" value="Tnp_ISXO2-like"/>
</dbReference>
<accession>A0A8K0P1K3</accession>
<dbReference type="NCBIfam" id="NF033547">
    <property type="entry name" value="transpos_IS1595"/>
    <property type="match status" value="1"/>
</dbReference>
<protein>
    <recommendedName>
        <fullName evidence="1">ISXO2-like transposase domain-containing protein</fullName>
    </recommendedName>
</protein>
<reference evidence="2" key="1">
    <citation type="submission" date="2013-04" db="EMBL/GenBank/DDBJ databases">
        <authorList>
            <person name="Qu J."/>
            <person name="Murali S.C."/>
            <person name="Bandaranaike D."/>
            <person name="Bellair M."/>
            <person name="Blankenburg K."/>
            <person name="Chao H."/>
            <person name="Dinh H."/>
            <person name="Doddapaneni H."/>
            <person name="Downs B."/>
            <person name="Dugan-Rocha S."/>
            <person name="Elkadiri S."/>
            <person name="Gnanaolivu R.D."/>
            <person name="Hernandez B."/>
            <person name="Javaid M."/>
            <person name="Jayaseelan J.C."/>
            <person name="Lee S."/>
            <person name="Li M."/>
            <person name="Ming W."/>
            <person name="Munidasa M."/>
            <person name="Muniz J."/>
            <person name="Nguyen L."/>
            <person name="Ongeri F."/>
            <person name="Osuji N."/>
            <person name="Pu L.-L."/>
            <person name="Puazo M."/>
            <person name="Qu C."/>
            <person name="Quiroz J."/>
            <person name="Raj R."/>
            <person name="Weissenberger G."/>
            <person name="Xin Y."/>
            <person name="Zou X."/>
            <person name="Han Y."/>
            <person name="Richards S."/>
            <person name="Worley K."/>
            <person name="Muzny D."/>
            <person name="Gibbs R."/>
        </authorList>
    </citation>
    <scope>NUCLEOTIDE SEQUENCE</scope>
    <source>
        <strain evidence="2">Sampled in the wild</strain>
    </source>
</reference>
<dbReference type="InterPro" id="IPR053164">
    <property type="entry name" value="IS1016-like_transposase"/>
</dbReference>
<name>A0A8K0P1K3_LADFU</name>
<evidence type="ECO:0000313" key="2">
    <source>
        <dbReference type="EMBL" id="KAG8227764.1"/>
    </source>
</evidence>
<dbReference type="Proteomes" id="UP000792457">
    <property type="component" value="Unassembled WGS sequence"/>
</dbReference>
<comment type="caution">
    <text evidence="2">The sequence shown here is derived from an EMBL/GenBank/DDBJ whole genome shotgun (WGS) entry which is preliminary data.</text>
</comment>